<accession>A0A426VAJ3</accession>
<feature type="region of interest" description="Disordered" evidence="4">
    <location>
        <begin position="1"/>
        <end position="21"/>
    </location>
</feature>
<dbReference type="OrthoDB" id="5243844at2"/>
<keyword evidence="2" id="KW-0238">DNA-binding</keyword>
<evidence type="ECO:0000259" key="5">
    <source>
        <dbReference type="PROSITE" id="PS50949"/>
    </source>
</evidence>
<gene>
    <name evidence="6" type="ORF">EIP75_13250</name>
</gene>
<dbReference type="Pfam" id="PF00392">
    <property type="entry name" value="GntR"/>
    <property type="match status" value="1"/>
</dbReference>
<dbReference type="SUPFAM" id="SSF48008">
    <property type="entry name" value="GntR ligand-binding domain-like"/>
    <property type="match status" value="1"/>
</dbReference>
<dbReference type="PANTHER" id="PTHR43537">
    <property type="entry name" value="TRANSCRIPTIONAL REGULATOR, GNTR FAMILY"/>
    <property type="match status" value="1"/>
</dbReference>
<protein>
    <submittedName>
        <fullName evidence="6">GntR family transcriptional regulator</fullName>
    </submittedName>
</protein>
<evidence type="ECO:0000256" key="2">
    <source>
        <dbReference type="ARBA" id="ARBA00023125"/>
    </source>
</evidence>
<evidence type="ECO:0000313" key="6">
    <source>
        <dbReference type="EMBL" id="RRS03913.1"/>
    </source>
</evidence>
<dbReference type="InterPro" id="IPR036390">
    <property type="entry name" value="WH_DNA-bd_sf"/>
</dbReference>
<dbReference type="Proteomes" id="UP000269265">
    <property type="component" value="Unassembled WGS sequence"/>
</dbReference>
<keyword evidence="3" id="KW-0804">Transcription</keyword>
<feature type="domain" description="HTH gntR-type" evidence="5">
    <location>
        <begin position="20"/>
        <end position="87"/>
    </location>
</feature>
<dbReference type="GO" id="GO:0003677">
    <property type="term" value="F:DNA binding"/>
    <property type="evidence" value="ECO:0007669"/>
    <property type="project" value="UniProtKB-KW"/>
</dbReference>
<reference evidence="6 7" key="1">
    <citation type="submission" date="2018-12" db="EMBL/GenBank/DDBJ databases">
        <title>The whole draft genome of Aquabacterium sp. SJQ9.</title>
        <authorList>
            <person name="Sun L."/>
            <person name="Gao X."/>
            <person name="Chen W."/>
            <person name="Huang K."/>
        </authorList>
    </citation>
    <scope>NUCLEOTIDE SEQUENCE [LARGE SCALE GENOMIC DNA]</scope>
    <source>
        <strain evidence="6 7">SJQ9</strain>
    </source>
</reference>
<dbReference type="InterPro" id="IPR011711">
    <property type="entry name" value="GntR_C"/>
</dbReference>
<comment type="caution">
    <text evidence="6">The sequence shown here is derived from an EMBL/GenBank/DDBJ whole genome shotgun (WGS) entry which is preliminary data.</text>
</comment>
<organism evidence="6 7">
    <name type="scientific">Aquabacterium soli</name>
    <dbReference type="NCBI Taxonomy" id="2493092"/>
    <lineage>
        <taxon>Bacteria</taxon>
        <taxon>Pseudomonadati</taxon>
        <taxon>Pseudomonadota</taxon>
        <taxon>Betaproteobacteria</taxon>
        <taxon>Burkholderiales</taxon>
        <taxon>Aquabacterium</taxon>
    </lineage>
</organism>
<evidence type="ECO:0000313" key="7">
    <source>
        <dbReference type="Proteomes" id="UP000269265"/>
    </source>
</evidence>
<dbReference type="Pfam" id="PF07729">
    <property type="entry name" value="FCD"/>
    <property type="match status" value="1"/>
</dbReference>
<dbReference type="InterPro" id="IPR000524">
    <property type="entry name" value="Tscrpt_reg_HTH_GntR"/>
</dbReference>
<dbReference type="AlphaFoldDB" id="A0A426VAJ3"/>
<keyword evidence="7" id="KW-1185">Reference proteome</keyword>
<dbReference type="SMART" id="SM00895">
    <property type="entry name" value="FCD"/>
    <property type="match status" value="1"/>
</dbReference>
<dbReference type="SMART" id="SM00345">
    <property type="entry name" value="HTH_GNTR"/>
    <property type="match status" value="1"/>
</dbReference>
<dbReference type="GO" id="GO:0003700">
    <property type="term" value="F:DNA-binding transcription factor activity"/>
    <property type="evidence" value="ECO:0007669"/>
    <property type="project" value="InterPro"/>
</dbReference>
<dbReference type="InterPro" id="IPR036388">
    <property type="entry name" value="WH-like_DNA-bd_sf"/>
</dbReference>
<feature type="compositionally biased region" description="Basic and acidic residues" evidence="4">
    <location>
        <begin position="1"/>
        <end position="12"/>
    </location>
</feature>
<dbReference type="PROSITE" id="PS50949">
    <property type="entry name" value="HTH_GNTR"/>
    <property type="match status" value="1"/>
</dbReference>
<dbReference type="InterPro" id="IPR008920">
    <property type="entry name" value="TF_FadR/GntR_C"/>
</dbReference>
<evidence type="ECO:0000256" key="4">
    <source>
        <dbReference type="SAM" id="MobiDB-lite"/>
    </source>
</evidence>
<dbReference type="SUPFAM" id="SSF46785">
    <property type="entry name" value="Winged helix' DNA-binding domain"/>
    <property type="match status" value="1"/>
</dbReference>
<evidence type="ECO:0000256" key="1">
    <source>
        <dbReference type="ARBA" id="ARBA00023015"/>
    </source>
</evidence>
<proteinExistence type="predicted"/>
<evidence type="ECO:0000256" key="3">
    <source>
        <dbReference type="ARBA" id="ARBA00023163"/>
    </source>
</evidence>
<keyword evidence="1" id="KW-0805">Transcription regulation</keyword>
<dbReference type="Gene3D" id="1.10.10.10">
    <property type="entry name" value="Winged helix-like DNA-binding domain superfamily/Winged helix DNA-binding domain"/>
    <property type="match status" value="1"/>
</dbReference>
<dbReference type="Gene3D" id="1.20.120.530">
    <property type="entry name" value="GntR ligand-binding domain-like"/>
    <property type="match status" value="1"/>
</dbReference>
<dbReference type="EMBL" id="RSED01000009">
    <property type="protein sequence ID" value="RRS03913.1"/>
    <property type="molecule type" value="Genomic_DNA"/>
</dbReference>
<dbReference type="CDD" id="cd07377">
    <property type="entry name" value="WHTH_GntR"/>
    <property type="match status" value="1"/>
</dbReference>
<sequence length="254" mass="28221">MRSDFVDNDRRHPMSVRPSQTTEDRIYGTIFDSVMSQRLAPGTKLPEVALCELFGATRAAVRKVLQRLAHDHIVELQPNRGARVAAPTPQETRQIFEARRHMEAAIARLAAENATKADIAALRAHLRQEHEALHHTAQPAWARLACAFHLQLAEVARNPILQRYLGELMSRCSLIVALYEPPGHAACEHDQHAEIVDCLARRDAEQAVRLMDAHLRELEQNVCVEAAEADDGLARMLGLAPEEGARPAKAVRAA</sequence>
<name>A0A426VAJ3_9BURK</name>
<dbReference type="PANTHER" id="PTHR43537:SF53">
    <property type="entry name" value="HTH-TYPE TRANSCRIPTIONAL REPRESSOR NANR"/>
    <property type="match status" value="1"/>
</dbReference>